<evidence type="ECO:0000256" key="2">
    <source>
        <dbReference type="ARBA" id="ARBA00004123"/>
    </source>
</evidence>
<evidence type="ECO:0000256" key="12">
    <source>
        <dbReference type="ARBA" id="ARBA00024057"/>
    </source>
</evidence>
<evidence type="ECO:0000256" key="11">
    <source>
        <dbReference type="ARBA" id="ARBA00023242"/>
    </source>
</evidence>
<evidence type="ECO:0000256" key="7">
    <source>
        <dbReference type="ARBA" id="ARBA00022603"/>
    </source>
</evidence>
<dbReference type="SMART" id="SM00317">
    <property type="entry name" value="SET"/>
    <property type="match status" value="1"/>
</dbReference>
<dbReference type="CDD" id="cd10524">
    <property type="entry name" value="SET_Suv4-20-like"/>
    <property type="match status" value="1"/>
</dbReference>
<dbReference type="InterPro" id="IPR025783">
    <property type="entry name" value="Set9_fungi"/>
</dbReference>
<keyword evidence="11" id="KW-0539">Nucleus</keyword>
<protein>
    <recommendedName>
        <fullName evidence="5">Histone-lysine N-methyltransferase SET9</fullName>
        <ecNumber evidence="12">2.1.1.372</ecNumber>
    </recommendedName>
    <alternativeName>
        <fullName evidence="4">Histone-lysine N-methyltransferase set9</fullName>
    </alternativeName>
    <alternativeName>
        <fullName evidence="13">SET domain protein 9</fullName>
    </alternativeName>
</protein>
<evidence type="ECO:0000259" key="16">
    <source>
        <dbReference type="PROSITE" id="PS50280"/>
    </source>
</evidence>
<name>A0A074YRX0_AURPU</name>
<comment type="function">
    <text evidence="1">Histone methyltransferase that trimethylates 'Lys-20' of histone H4 to form H4K20me3.</text>
</comment>
<dbReference type="PROSITE" id="PS51567">
    <property type="entry name" value="SAM_MT43_SUVAR420_1"/>
    <property type="match status" value="1"/>
</dbReference>
<keyword evidence="10" id="KW-0156">Chromatin regulator</keyword>
<dbReference type="Gene3D" id="1.10.10.1700">
    <property type="entry name" value="Histone-lysine N-methyltransferase"/>
    <property type="match status" value="1"/>
</dbReference>
<feature type="compositionally biased region" description="Low complexity" evidence="15">
    <location>
        <begin position="342"/>
        <end position="357"/>
    </location>
</feature>
<evidence type="ECO:0000256" key="8">
    <source>
        <dbReference type="ARBA" id="ARBA00022679"/>
    </source>
</evidence>
<dbReference type="SUPFAM" id="SSF82199">
    <property type="entry name" value="SET domain"/>
    <property type="match status" value="1"/>
</dbReference>
<dbReference type="PANTHER" id="PTHR12977">
    <property type="entry name" value="SUPPRESSOR OF VARIEGATION 4-20-RELATED"/>
    <property type="match status" value="1"/>
</dbReference>
<keyword evidence="7" id="KW-0489">Methyltransferase</keyword>
<dbReference type="InterPro" id="IPR001214">
    <property type="entry name" value="SET_dom"/>
</dbReference>
<keyword evidence="18" id="KW-1185">Reference proteome</keyword>
<comment type="subcellular location">
    <subcellularLocation>
        <location evidence="3">Chromosome</location>
    </subcellularLocation>
    <subcellularLocation>
        <location evidence="2">Nucleus</location>
    </subcellularLocation>
</comment>
<dbReference type="EC" id="2.1.1.372" evidence="12"/>
<dbReference type="AlphaFoldDB" id="A0A074YRX0"/>
<gene>
    <name evidence="17" type="ORF">M438DRAFT_287031</name>
</gene>
<dbReference type="InterPro" id="IPR039977">
    <property type="entry name" value="Suv4-20/Set9"/>
</dbReference>
<dbReference type="PANTHER" id="PTHR12977:SF4">
    <property type="entry name" value="HISTONE-LYSINE N-METHYLTRANSFERASE KMT5B"/>
    <property type="match status" value="1"/>
</dbReference>
<accession>A0A074YRX0</accession>
<feature type="region of interest" description="Disordered" evidence="15">
    <location>
        <begin position="255"/>
        <end position="389"/>
    </location>
</feature>
<comment type="catalytic activity">
    <reaction evidence="14">
        <text>L-lysyl(20)-[histone H4] + 3 S-adenosyl-L-methionine = N(6),N(6),N(6)-trimethyl-L-lysyl(20)-[histone H4] + 3 S-adenosyl-L-homocysteine + 3 H(+)</text>
        <dbReference type="Rhea" id="RHEA:64456"/>
        <dbReference type="Rhea" id="RHEA-COMP:15554"/>
        <dbReference type="Rhea" id="RHEA-COMP:15998"/>
        <dbReference type="ChEBI" id="CHEBI:15378"/>
        <dbReference type="ChEBI" id="CHEBI:29969"/>
        <dbReference type="ChEBI" id="CHEBI:57856"/>
        <dbReference type="ChEBI" id="CHEBI:59789"/>
        <dbReference type="ChEBI" id="CHEBI:61961"/>
        <dbReference type="EC" id="2.1.1.372"/>
    </reaction>
</comment>
<feature type="non-terminal residue" evidence="17">
    <location>
        <position position="528"/>
    </location>
</feature>
<feature type="region of interest" description="Disordered" evidence="15">
    <location>
        <begin position="405"/>
        <end position="444"/>
    </location>
</feature>
<dbReference type="OrthoDB" id="6627536at2759"/>
<evidence type="ECO:0000256" key="10">
    <source>
        <dbReference type="ARBA" id="ARBA00022853"/>
    </source>
</evidence>
<dbReference type="Gene3D" id="2.170.270.10">
    <property type="entry name" value="SET domain"/>
    <property type="match status" value="1"/>
</dbReference>
<dbReference type="GO" id="GO:0005634">
    <property type="term" value="C:nucleus"/>
    <property type="evidence" value="ECO:0007669"/>
    <property type="project" value="UniProtKB-SubCell"/>
</dbReference>
<sequence length="528" mass="59711">MPSRTPTLEDSLARKGGLTLARLIDYDDRITDALVDRVFYWTTIRKLRAKFQALRGIKEDDVTRILQTHVILNKDAASAAQHLLQLPALAGYLNRLPSKEEKKHFQDHFRKYVNIYLPDCPFEVTTTNRYTITTHEAATVARKPIRPGETIKYLTGVQVAMSEEDEKTIGMNDFSIVISSRKKRPSLFLGPARFANHDCNANAKLITSSHNGMSIVSAKHIKVGDEITVTYGEDYFGEDNCECLCATCERLQRNGWSQRPATSRDSSDQPTSATPEPHSSGKNKRKHTPDGTPAAATPVSAKRQKTYVPESDVLRSASFKPRTKLKHRYGKVGRPSKRIYESTRSSSPSSSITEDISQTSSVTTEPTSVDEPTSTNDLTAESDLSDLSESYELDDTLREVIQRKPKAARMTTRQSLRKQLSIPIPTIEGTDSDVEDSSDGRRRPGDYTLTKRLLTTAISRWVECRNCDDYFIQHEAKLTRSNCPRCERHSKLYGYAWPKTDKEGKHDTEERVLDHRTVNRFLHPSEER</sequence>
<evidence type="ECO:0000256" key="1">
    <source>
        <dbReference type="ARBA" id="ARBA00001984"/>
    </source>
</evidence>
<keyword evidence="6" id="KW-0158">Chromosome</keyword>
<evidence type="ECO:0000256" key="4">
    <source>
        <dbReference type="ARBA" id="ARBA00014232"/>
    </source>
</evidence>
<keyword evidence="9" id="KW-0949">S-adenosyl-L-methionine</keyword>
<dbReference type="Proteomes" id="UP000030706">
    <property type="component" value="Unassembled WGS sequence"/>
</dbReference>
<evidence type="ECO:0000256" key="5">
    <source>
        <dbReference type="ARBA" id="ARBA00015413"/>
    </source>
</evidence>
<proteinExistence type="predicted"/>
<evidence type="ECO:0000256" key="13">
    <source>
        <dbReference type="ARBA" id="ARBA00030653"/>
    </source>
</evidence>
<evidence type="ECO:0000256" key="6">
    <source>
        <dbReference type="ARBA" id="ARBA00022454"/>
    </source>
</evidence>
<dbReference type="GeneID" id="40743914"/>
<dbReference type="InterPro" id="IPR041938">
    <property type="entry name" value="Hist-Lys_N-MTase_N"/>
</dbReference>
<dbReference type="Pfam" id="PF00856">
    <property type="entry name" value="SET"/>
    <property type="match status" value="1"/>
</dbReference>
<feature type="domain" description="SET" evidence="16">
    <location>
        <begin position="120"/>
        <end position="232"/>
    </location>
</feature>
<dbReference type="GO" id="GO:0005694">
    <property type="term" value="C:chromosome"/>
    <property type="evidence" value="ECO:0007669"/>
    <property type="project" value="UniProtKB-SubCell"/>
</dbReference>
<evidence type="ECO:0000256" key="9">
    <source>
        <dbReference type="ARBA" id="ARBA00022691"/>
    </source>
</evidence>
<dbReference type="HOGENOM" id="CLU_013724_0_0_1"/>
<feature type="compositionally biased region" description="Basic residues" evidence="15">
    <location>
        <begin position="321"/>
        <end position="337"/>
    </location>
</feature>
<dbReference type="EMBL" id="KL584974">
    <property type="protein sequence ID" value="KEQ89581.1"/>
    <property type="molecule type" value="Genomic_DNA"/>
</dbReference>
<evidence type="ECO:0000256" key="15">
    <source>
        <dbReference type="SAM" id="MobiDB-lite"/>
    </source>
</evidence>
<evidence type="ECO:0000256" key="14">
    <source>
        <dbReference type="ARBA" id="ARBA00048081"/>
    </source>
</evidence>
<dbReference type="InterPro" id="IPR046341">
    <property type="entry name" value="SET_dom_sf"/>
</dbReference>
<dbReference type="RefSeq" id="XP_029765768.1">
    <property type="nucleotide sequence ID" value="XM_029901608.1"/>
</dbReference>
<evidence type="ECO:0000313" key="17">
    <source>
        <dbReference type="EMBL" id="KEQ89581.1"/>
    </source>
</evidence>
<feature type="compositionally biased region" description="Polar residues" evidence="15">
    <location>
        <begin position="255"/>
        <end position="274"/>
    </location>
</feature>
<evidence type="ECO:0000256" key="3">
    <source>
        <dbReference type="ARBA" id="ARBA00004286"/>
    </source>
</evidence>
<dbReference type="PROSITE" id="PS50280">
    <property type="entry name" value="SET"/>
    <property type="match status" value="1"/>
</dbReference>
<dbReference type="GO" id="GO:0032259">
    <property type="term" value="P:methylation"/>
    <property type="evidence" value="ECO:0007669"/>
    <property type="project" value="UniProtKB-KW"/>
</dbReference>
<keyword evidence="8" id="KW-0808">Transferase</keyword>
<dbReference type="STRING" id="1043002.A0A074YRX0"/>
<reference evidence="17 18" key="1">
    <citation type="journal article" date="2014" name="BMC Genomics">
        <title>Genome sequencing of four Aureobasidium pullulans varieties: biotechnological potential, stress tolerance, and description of new species.</title>
        <authorList>
            <person name="Gostin Ar C."/>
            <person name="Ohm R.A."/>
            <person name="Kogej T."/>
            <person name="Sonjak S."/>
            <person name="Turk M."/>
            <person name="Zajc J."/>
            <person name="Zalar P."/>
            <person name="Grube M."/>
            <person name="Sun H."/>
            <person name="Han J."/>
            <person name="Sharma A."/>
            <person name="Chiniquy J."/>
            <person name="Ngan C.Y."/>
            <person name="Lipzen A."/>
            <person name="Barry K."/>
            <person name="Grigoriev I.V."/>
            <person name="Gunde-Cimerman N."/>
        </authorList>
    </citation>
    <scope>NUCLEOTIDE SEQUENCE [LARGE SCALE GENOMIC DNA]</scope>
    <source>
        <strain evidence="17 18">EXF-150</strain>
    </source>
</reference>
<feature type="compositionally biased region" description="Polar residues" evidence="15">
    <location>
        <begin position="358"/>
        <end position="376"/>
    </location>
</feature>
<dbReference type="GO" id="GO:0140943">
    <property type="term" value="F:histone H4K20 trimethyltransferase activity"/>
    <property type="evidence" value="ECO:0007669"/>
    <property type="project" value="UniProtKB-EC"/>
</dbReference>
<organism evidence="17 18">
    <name type="scientific">Aureobasidium pullulans EXF-150</name>
    <dbReference type="NCBI Taxonomy" id="1043002"/>
    <lineage>
        <taxon>Eukaryota</taxon>
        <taxon>Fungi</taxon>
        <taxon>Dikarya</taxon>
        <taxon>Ascomycota</taxon>
        <taxon>Pezizomycotina</taxon>
        <taxon>Dothideomycetes</taxon>
        <taxon>Dothideomycetidae</taxon>
        <taxon>Dothideales</taxon>
        <taxon>Saccotheciaceae</taxon>
        <taxon>Aureobasidium</taxon>
    </lineage>
</organism>
<evidence type="ECO:0000313" key="18">
    <source>
        <dbReference type="Proteomes" id="UP000030706"/>
    </source>
</evidence>